<dbReference type="InterPro" id="IPR013689">
    <property type="entry name" value="RNA_helicase_ATP-dep_HrpB_C"/>
</dbReference>
<evidence type="ECO:0000313" key="7">
    <source>
        <dbReference type="EMBL" id="GGG11584.1"/>
    </source>
</evidence>
<dbReference type="PROSITE" id="PS51192">
    <property type="entry name" value="HELICASE_ATP_BIND_1"/>
    <property type="match status" value="1"/>
</dbReference>
<dbReference type="RefSeq" id="WP_188531939.1">
    <property type="nucleotide sequence ID" value="NZ_BMGR01000010.1"/>
</dbReference>
<name>A0A917D6N5_9BACL</name>
<sequence>MSELPIDKVVPSLKSTLSVRNSAVLVAAPGAGKTTRVPLALLNEPWLNGKKIVMLEPRRLAARAAAHYMSSALGEPTGATVGYRVRMDTKVGPNTRIEVVTEGVLTRMLQVDQALEGVGLIIFDEFHERSLHADLGLALSLQTQQLLRDELRLLVMSATLETDKVAKLLNDAPVIRSEGRVFPVQTLFTQQQIEEKIETAVARTIFRALSEQKEGDLLVFLPGAGEINRVRRLLEEQNLSRTIAITPLHGNLSLEAQDAAIKRSADGKRKIVLSTSIAESSLTVEGVHIVIDSGRMRVPRFSPRTGMTRLETVAVSRASADQRRGRAGRLGPGVCYRLWTEEEDRMLEESGVPEIREADLAPFVLELASWGVTEPDELLWLDPPPEAAYQQAVQLLQQLGAIDQTGKPTEHGRRLASAGGHPRLSHMIVRAAKLGLGPEACMLAALLGERDLLRMSGGRAEVDMRLRMEALAGVELPGYTVDHALRRRILAEAQQWQQSFDIPRSGERIRHFDKCGLLLAFAYPDRIAKGRSGGRFLLRNGRGAVITDLQVLSNSPYLAAAELDDIGADSRIQLAAPIELPDMEFYFKEELITESSVAWDRELRTVKAKEQVRLGALVIKERQQSAPDAEAVAAALTDAVRQEGLDLLPWTKQARQYQQRNRFMQEIDPAWPSMDEENLLETLDEWLLPHLVGMRSGNDLQRLQVKAVLELMLSWQQQRILEDAAPTYITVPSGSRIPVDYTDSSAPAIAVRLQEVFGLLRTPSIGNGKIPVILHLLSPAQRPVQVTRDLESFWSTTYFEVKKDLKGRYPKHYWPEDPLVAMPTSRVRPRT</sequence>
<keyword evidence="4" id="KW-0067">ATP-binding</keyword>
<feature type="domain" description="Helicase ATP-binding" evidence="5">
    <location>
        <begin position="14"/>
        <end position="178"/>
    </location>
</feature>
<dbReference type="SMART" id="SM00487">
    <property type="entry name" value="DEXDc"/>
    <property type="match status" value="1"/>
</dbReference>
<keyword evidence="2" id="KW-0378">Hydrolase</keyword>
<evidence type="ECO:0000259" key="5">
    <source>
        <dbReference type="PROSITE" id="PS51192"/>
    </source>
</evidence>
<dbReference type="CDD" id="cd18791">
    <property type="entry name" value="SF2_C_RHA"/>
    <property type="match status" value="1"/>
</dbReference>
<dbReference type="InterPro" id="IPR014001">
    <property type="entry name" value="Helicase_ATP-bd"/>
</dbReference>
<dbReference type="InterPro" id="IPR010225">
    <property type="entry name" value="HrpB"/>
</dbReference>
<dbReference type="FunFam" id="3.40.50.300:FF:002125">
    <property type="entry name" value="ATP-dependent helicase HrpB"/>
    <property type="match status" value="1"/>
</dbReference>
<dbReference type="SUPFAM" id="SSF52540">
    <property type="entry name" value="P-loop containing nucleoside triphosphate hydrolases"/>
    <property type="match status" value="2"/>
</dbReference>
<keyword evidence="1" id="KW-0547">Nucleotide-binding</keyword>
<accession>A0A917D6N5</accession>
<dbReference type="PROSITE" id="PS51194">
    <property type="entry name" value="HELICASE_CTER"/>
    <property type="match status" value="1"/>
</dbReference>
<dbReference type="Pfam" id="PF08482">
    <property type="entry name" value="HrpB_C"/>
    <property type="match status" value="1"/>
</dbReference>
<dbReference type="Pfam" id="PF00271">
    <property type="entry name" value="Helicase_C"/>
    <property type="match status" value="1"/>
</dbReference>
<dbReference type="GO" id="GO:0003676">
    <property type="term" value="F:nucleic acid binding"/>
    <property type="evidence" value="ECO:0007669"/>
    <property type="project" value="InterPro"/>
</dbReference>
<dbReference type="InterPro" id="IPR011545">
    <property type="entry name" value="DEAD/DEAH_box_helicase_dom"/>
</dbReference>
<dbReference type="CDD" id="cd17990">
    <property type="entry name" value="DEXHc_HrpB"/>
    <property type="match status" value="1"/>
</dbReference>
<evidence type="ECO:0000256" key="4">
    <source>
        <dbReference type="ARBA" id="ARBA00022840"/>
    </source>
</evidence>
<proteinExistence type="predicted"/>
<dbReference type="GO" id="GO:0016787">
    <property type="term" value="F:hydrolase activity"/>
    <property type="evidence" value="ECO:0007669"/>
    <property type="project" value="UniProtKB-KW"/>
</dbReference>
<dbReference type="SMART" id="SM00847">
    <property type="entry name" value="HA2"/>
    <property type="match status" value="1"/>
</dbReference>
<dbReference type="NCBIfam" id="TIGR01970">
    <property type="entry name" value="DEAH_box_HrpB"/>
    <property type="match status" value="1"/>
</dbReference>
<dbReference type="SMART" id="SM00490">
    <property type="entry name" value="HELICc"/>
    <property type="match status" value="1"/>
</dbReference>
<evidence type="ECO:0000256" key="2">
    <source>
        <dbReference type="ARBA" id="ARBA00022801"/>
    </source>
</evidence>
<dbReference type="Gene3D" id="1.20.120.1080">
    <property type="match status" value="1"/>
</dbReference>
<feature type="domain" description="Helicase C-terminal" evidence="6">
    <location>
        <begin position="192"/>
        <end position="371"/>
    </location>
</feature>
<protein>
    <submittedName>
        <fullName evidence="7">ATP-dependent helicase HrpB</fullName>
    </submittedName>
</protein>
<evidence type="ECO:0000313" key="8">
    <source>
        <dbReference type="Proteomes" id="UP000644756"/>
    </source>
</evidence>
<dbReference type="PIRSF" id="PIRSF005496">
    <property type="entry name" value="ATP_hel_hrpB"/>
    <property type="match status" value="1"/>
</dbReference>
<evidence type="ECO:0000259" key="6">
    <source>
        <dbReference type="PROSITE" id="PS51194"/>
    </source>
</evidence>
<dbReference type="InterPro" id="IPR049614">
    <property type="entry name" value="HrpB_DEXH"/>
</dbReference>
<dbReference type="EMBL" id="BMGR01000010">
    <property type="protein sequence ID" value="GGG11584.1"/>
    <property type="molecule type" value="Genomic_DNA"/>
</dbReference>
<dbReference type="InterPro" id="IPR007502">
    <property type="entry name" value="Helicase-assoc_dom"/>
</dbReference>
<reference evidence="7" key="1">
    <citation type="journal article" date="2014" name="Int. J. Syst. Evol. Microbiol.">
        <title>Complete genome sequence of Corynebacterium casei LMG S-19264T (=DSM 44701T), isolated from a smear-ripened cheese.</title>
        <authorList>
            <consortium name="US DOE Joint Genome Institute (JGI-PGF)"/>
            <person name="Walter F."/>
            <person name="Albersmeier A."/>
            <person name="Kalinowski J."/>
            <person name="Ruckert C."/>
        </authorList>
    </citation>
    <scope>NUCLEOTIDE SEQUENCE</scope>
    <source>
        <strain evidence="7">CGMCC 1.12987</strain>
    </source>
</reference>
<dbReference type="Pfam" id="PF00270">
    <property type="entry name" value="DEAD"/>
    <property type="match status" value="1"/>
</dbReference>
<dbReference type="InterPro" id="IPR001650">
    <property type="entry name" value="Helicase_C-like"/>
</dbReference>
<dbReference type="InterPro" id="IPR027417">
    <property type="entry name" value="P-loop_NTPase"/>
</dbReference>
<keyword evidence="8" id="KW-1185">Reference proteome</keyword>
<organism evidence="7 8">
    <name type="scientific">Paenibacillus abyssi</name>
    <dbReference type="NCBI Taxonomy" id="1340531"/>
    <lineage>
        <taxon>Bacteria</taxon>
        <taxon>Bacillati</taxon>
        <taxon>Bacillota</taxon>
        <taxon>Bacilli</taxon>
        <taxon>Bacillales</taxon>
        <taxon>Paenibacillaceae</taxon>
        <taxon>Paenibacillus</taxon>
    </lineage>
</organism>
<keyword evidence="3 7" id="KW-0347">Helicase</keyword>
<reference evidence="7" key="2">
    <citation type="submission" date="2020-09" db="EMBL/GenBank/DDBJ databases">
        <authorList>
            <person name="Sun Q."/>
            <person name="Zhou Y."/>
        </authorList>
    </citation>
    <scope>NUCLEOTIDE SEQUENCE</scope>
    <source>
        <strain evidence="7">CGMCC 1.12987</strain>
    </source>
</reference>
<dbReference type="Proteomes" id="UP000644756">
    <property type="component" value="Unassembled WGS sequence"/>
</dbReference>
<dbReference type="Gene3D" id="3.40.50.300">
    <property type="entry name" value="P-loop containing nucleotide triphosphate hydrolases"/>
    <property type="match status" value="2"/>
</dbReference>
<comment type="caution">
    <text evidence="7">The sequence shown here is derived from an EMBL/GenBank/DDBJ whole genome shotgun (WGS) entry which is preliminary data.</text>
</comment>
<dbReference type="GO" id="GO:0004386">
    <property type="term" value="F:helicase activity"/>
    <property type="evidence" value="ECO:0007669"/>
    <property type="project" value="UniProtKB-KW"/>
</dbReference>
<dbReference type="PANTHER" id="PTHR43519:SF1">
    <property type="entry name" value="ATP-DEPENDENT RNA HELICASE HRPB"/>
    <property type="match status" value="1"/>
</dbReference>
<dbReference type="GO" id="GO:0005524">
    <property type="term" value="F:ATP binding"/>
    <property type="evidence" value="ECO:0007669"/>
    <property type="project" value="UniProtKB-KW"/>
</dbReference>
<dbReference type="PANTHER" id="PTHR43519">
    <property type="entry name" value="ATP-DEPENDENT RNA HELICASE HRPB"/>
    <property type="match status" value="1"/>
</dbReference>
<evidence type="ECO:0000256" key="3">
    <source>
        <dbReference type="ARBA" id="ARBA00022806"/>
    </source>
</evidence>
<dbReference type="AlphaFoldDB" id="A0A917D6N5"/>
<evidence type="ECO:0000256" key="1">
    <source>
        <dbReference type="ARBA" id="ARBA00022741"/>
    </source>
</evidence>
<gene>
    <name evidence="7" type="primary">hrpB</name>
    <name evidence="7" type="ORF">GCM10010916_30500</name>
</gene>